<accession>A0AAD4J3D8</accession>
<dbReference type="PANTHER" id="PTHR12993:SF11">
    <property type="entry name" value="N-ACETYLGLUCOSAMINYL-PHOSPHATIDYLINOSITOL DE-N-ACETYLASE"/>
    <property type="match status" value="1"/>
</dbReference>
<dbReference type="SUPFAM" id="SSF102588">
    <property type="entry name" value="LmbE-like"/>
    <property type="match status" value="1"/>
</dbReference>
<dbReference type="EC" id="3.5.1.89" evidence="2"/>
<comment type="caution">
    <text evidence="4">The sequence shown here is derived from an EMBL/GenBank/DDBJ whole genome shotgun (WGS) entry which is preliminary data.</text>
</comment>
<comment type="similarity">
    <text evidence="1">Belongs to the PIGL family.</text>
</comment>
<dbReference type="Gene3D" id="3.40.50.10320">
    <property type="entry name" value="LmbE-like"/>
    <property type="match status" value="1"/>
</dbReference>
<protein>
    <recommendedName>
        <fullName evidence="2">N-acetylglucosaminylphosphatidylinositol deacetylase</fullName>
        <ecNumber evidence="2">3.5.1.89</ecNumber>
    </recommendedName>
</protein>
<dbReference type="GO" id="GO:0005783">
    <property type="term" value="C:endoplasmic reticulum"/>
    <property type="evidence" value="ECO:0007669"/>
    <property type="project" value="TreeGrafter"/>
</dbReference>
<dbReference type="PANTHER" id="PTHR12993">
    <property type="entry name" value="N-ACETYLGLUCOSAMINYL-PHOSPHATIDYLINOSITOL DE-N-ACETYLASE-RELATED"/>
    <property type="match status" value="1"/>
</dbReference>
<dbReference type="InterPro" id="IPR003737">
    <property type="entry name" value="GlcNAc_PI_deacetylase-related"/>
</dbReference>
<dbReference type="Pfam" id="PF02585">
    <property type="entry name" value="PIG-L"/>
    <property type="match status" value="1"/>
</dbReference>
<sequence>MFGRVRCNSPLETTDPSPISQQAPSAAASHLLSVHSRRAYQLPPPEYFFPPPTQVCGQSFYANLINHKKELECREQLIHPCSVKCLSDQFRLQFILFSGEEFDMAWTAIISPVLVLWFASLCKVFHESLSSSKAAFLNDGAHPRRRNVLLVIAHPDDESMFFAPVINYLISRDHNLHILCMSTGNADGMGSLRKEELYLASAVLKIPAQQVKTLDHPDLQDGFGKAWNWNLLASIIEEETRTHSVDLIITFDNYGISGHCNHCDVHQGVRKLLQDASGRHLEAWEIVSPNIVRKYIGPVDIWLSILFSRLKKDGQSYCLLNLDLRKSYAAMAQHSSQWVWFRKLFVTFSSCTYVSTLKKIE</sequence>
<dbReference type="AlphaFoldDB" id="A0AAD4J3D8"/>
<evidence type="ECO:0000313" key="4">
    <source>
        <dbReference type="EMBL" id="KAH6826411.1"/>
    </source>
</evidence>
<evidence type="ECO:0000256" key="1">
    <source>
        <dbReference type="ARBA" id="ARBA00006066"/>
    </source>
</evidence>
<evidence type="ECO:0000256" key="2">
    <source>
        <dbReference type="ARBA" id="ARBA00012176"/>
    </source>
</evidence>
<dbReference type="InterPro" id="IPR024078">
    <property type="entry name" value="LmbE-like_dom_sf"/>
</dbReference>
<dbReference type="Proteomes" id="UP001190926">
    <property type="component" value="Unassembled WGS sequence"/>
</dbReference>
<gene>
    <name evidence="4" type="ORF">C2S53_013064</name>
</gene>
<organism evidence="4 5">
    <name type="scientific">Perilla frutescens var. hirtella</name>
    <name type="common">Perilla citriodora</name>
    <name type="synonym">Perilla setoyensis</name>
    <dbReference type="NCBI Taxonomy" id="608512"/>
    <lineage>
        <taxon>Eukaryota</taxon>
        <taxon>Viridiplantae</taxon>
        <taxon>Streptophyta</taxon>
        <taxon>Embryophyta</taxon>
        <taxon>Tracheophyta</taxon>
        <taxon>Spermatophyta</taxon>
        <taxon>Magnoliopsida</taxon>
        <taxon>eudicotyledons</taxon>
        <taxon>Gunneridae</taxon>
        <taxon>Pentapetalae</taxon>
        <taxon>asterids</taxon>
        <taxon>lamiids</taxon>
        <taxon>Lamiales</taxon>
        <taxon>Lamiaceae</taxon>
        <taxon>Nepetoideae</taxon>
        <taxon>Elsholtzieae</taxon>
        <taxon>Perilla</taxon>
    </lineage>
</organism>
<feature type="region of interest" description="Disordered" evidence="3">
    <location>
        <begin position="1"/>
        <end position="22"/>
    </location>
</feature>
<evidence type="ECO:0000313" key="5">
    <source>
        <dbReference type="Proteomes" id="UP001190926"/>
    </source>
</evidence>
<proteinExistence type="inferred from homology"/>
<name>A0AAD4J3D8_PERFH</name>
<reference evidence="4 5" key="1">
    <citation type="journal article" date="2021" name="Nat. Commun.">
        <title>Incipient diploidization of the medicinal plant Perilla within 10,000 years.</title>
        <authorList>
            <person name="Zhang Y."/>
            <person name="Shen Q."/>
            <person name="Leng L."/>
            <person name="Zhang D."/>
            <person name="Chen S."/>
            <person name="Shi Y."/>
            <person name="Ning Z."/>
            <person name="Chen S."/>
        </authorList>
    </citation>
    <scope>NUCLEOTIDE SEQUENCE [LARGE SCALE GENOMIC DNA]</scope>
    <source>
        <strain evidence="5">cv. PC099</strain>
    </source>
</reference>
<evidence type="ECO:0000256" key="3">
    <source>
        <dbReference type="SAM" id="MobiDB-lite"/>
    </source>
</evidence>
<keyword evidence="5" id="KW-1185">Reference proteome</keyword>
<dbReference type="EMBL" id="SDAM02000166">
    <property type="protein sequence ID" value="KAH6826411.1"/>
    <property type="molecule type" value="Genomic_DNA"/>
</dbReference>
<dbReference type="GO" id="GO:0000225">
    <property type="term" value="F:N-acetylglucosaminylphosphatidylinositol deacetylase activity"/>
    <property type="evidence" value="ECO:0007669"/>
    <property type="project" value="UniProtKB-EC"/>
</dbReference>